<sequence length="71" mass="8027">MYHISYFHGDSAVQTNQGQCLVYMNSGTNPFEVITQAVKAVEKHMKTFVHREKKKIENKDKDSGVVVQGAQ</sequence>
<dbReference type="GO" id="GO:0016757">
    <property type="term" value="F:glycosyltransferase activity"/>
    <property type="evidence" value="ECO:0007669"/>
    <property type="project" value="UniProtKB-KW"/>
</dbReference>
<dbReference type="OrthoDB" id="4664297at2759"/>
<reference evidence="3 4" key="2">
    <citation type="submission" date="2019-11" db="EMBL/GenBank/DDBJ databases">
        <title>A de novo genome assembly of a pear dwarfing rootstock.</title>
        <authorList>
            <person name="Wang F."/>
            <person name="Wang J."/>
            <person name="Li S."/>
            <person name="Zhang Y."/>
            <person name="Fang M."/>
            <person name="Ma L."/>
            <person name="Zhao Y."/>
            <person name="Jiang S."/>
        </authorList>
    </citation>
    <scope>NUCLEOTIDE SEQUENCE [LARGE SCALE GENOMIC DNA]</scope>
    <source>
        <strain evidence="3">S2</strain>
        <tissue evidence="3">Leaf</tissue>
    </source>
</reference>
<accession>A0A5N5FC25</accession>
<feature type="compositionally biased region" description="Basic and acidic residues" evidence="2">
    <location>
        <begin position="54"/>
        <end position="63"/>
    </location>
</feature>
<comment type="caution">
    <text evidence="3">The sequence shown here is derived from an EMBL/GenBank/DDBJ whole genome shotgun (WGS) entry which is preliminary data.</text>
</comment>
<gene>
    <name evidence="3" type="ORF">D8674_040827</name>
</gene>
<keyword evidence="3" id="KW-0328">Glycosyltransferase</keyword>
<dbReference type="InterPro" id="IPR008811">
    <property type="entry name" value="Glycosyl_hydrolases_36"/>
</dbReference>
<feature type="region of interest" description="Disordered" evidence="2">
    <location>
        <begin position="52"/>
        <end position="71"/>
    </location>
</feature>
<evidence type="ECO:0000313" key="3">
    <source>
        <dbReference type="EMBL" id="KAB2600646.1"/>
    </source>
</evidence>
<dbReference type="EMBL" id="SMOL01000717">
    <property type="protein sequence ID" value="KAB2600646.1"/>
    <property type="molecule type" value="Genomic_DNA"/>
</dbReference>
<name>A0A5N5FC25_9ROSA</name>
<reference evidence="3 4" key="1">
    <citation type="submission" date="2019-09" db="EMBL/GenBank/DDBJ databases">
        <authorList>
            <person name="Ou C."/>
        </authorList>
    </citation>
    <scope>NUCLEOTIDE SEQUENCE [LARGE SCALE GENOMIC DNA]</scope>
    <source>
        <strain evidence="3">S2</strain>
        <tissue evidence="3">Leaf</tissue>
    </source>
</reference>
<evidence type="ECO:0000313" key="4">
    <source>
        <dbReference type="Proteomes" id="UP000327157"/>
    </source>
</evidence>
<keyword evidence="1" id="KW-0119">Carbohydrate metabolism</keyword>
<dbReference type="Proteomes" id="UP000327157">
    <property type="component" value="Unassembled WGS sequence"/>
</dbReference>
<organism evidence="3 4">
    <name type="scientific">Pyrus ussuriensis x Pyrus communis</name>
    <dbReference type="NCBI Taxonomy" id="2448454"/>
    <lineage>
        <taxon>Eukaryota</taxon>
        <taxon>Viridiplantae</taxon>
        <taxon>Streptophyta</taxon>
        <taxon>Embryophyta</taxon>
        <taxon>Tracheophyta</taxon>
        <taxon>Spermatophyta</taxon>
        <taxon>Magnoliopsida</taxon>
        <taxon>eudicotyledons</taxon>
        <taxon>Gunneridae</taxon>
        <taxon>Pentapetalae</taxon>
        <taxon>rosids</taxon>
        <taxon>fabids</taxon>
        <taxon>Rosales</taxon>
        <taxon>Rosaceae</taxon>
        <taxon>Amygdaloideae</taxon>
        <taxon>Maleae</taxon>
        <taxon>Pyrus</taxon>
    </lineage>
</organism>
<proteinExistence type="predicted"/>
<dbReference type="AlphaFoldDB" id="A0A5N5FC25"/>
<evidence type="ECO:0000256" key="1">
    <source>
        <dbReference type="ARBA" id="ARBA00023277"/>
    </source>
</evidence>
<keyword evidence="3" id="KW-0808">Transferase</keyword>
<evidence type="ECO:0000256" key="2">
    <source>
        <dbReference type="SAM" id="MobiDB-lite"/>
    </source>
</evidence>
<dbReference type="Pfam" id="PF05691">
    <property type="entry name" value="Raffinose_syn"/>
    <property type="match status" value="1"/>
</dbReference>
<protein>
    <submittedName>
        <fullName evidence="3">Galactinol--sucrose galactosyltransferase 2</fullName>
    </submittedName>
</protein>
<keyword evidence="4" id="KW-1185">Reference proteome</keyword>